<evidence type="ECO:0000259" key="5">
    <source>
        <dbReference type="PROSITE" id="PS51323"/>
    </source>
</evidence>
<evidence type="ECO:0000256" key="4">
    <source>
        <dbReference type="ARBA" id="ARBA00023157"/>
    </source>
</evidence>
<dbReference type="Proteomes" id="UP000593565">
    <property type="component" value="Unassembled WGS sequence"/>
</dbReference>
<dbReference type="Gene3D" id="4.10.40.20">
    <property type="match status" value="1"/>
</dbReference>
<dbReference type="EMBL" id="JAAGNN010000013">
    <property type="protein sequence ID" value="KAF4081374.1"/>
    <property type="molecule type" value="Genomic_DNA"/>
</dbReference>
<comment type="caution">
    <text evidence="6">The sequence shown here is derived from an EMBL/GenBank/DDBJ whole genome shotgun (WGS) entry which is preliminary data.</text>
</comment>
<comment type="subcellular location">
    <subcellularLocation>
        <location evidence="1">Secreted</location>
    </subcellularLocation>
</comment>
<protein>
    <recommendedName>
        <fullName evidence="5">IGFBP N-terminal domain-containing protein</fullName>
    </recommendedName>
</protein>
<proteinExistence type="predicted"/>
<accession>A0A7J6AEK6</accession>
<dbReference type="GO" id="GO:0001558">
    <property type="term" value="P:regulation of cell growth"/>
    <property type="evidence" value="ECO:0007669"/>
    <property type="project" value="InterPro"/>
</dbReference>
<sequence length="275" mass="30365">MDYRALHFLSVVCAATTVMPSLKSTRSGSQILHALHCPPCERIHCSPRRALRLQCKGGVTTGVCGCCPACAKQAGESCGGTWDYLGKCDEGLVCVYQEPTESKPEAEHKGICKSVLEVLERDTCRPDCTWELCQANPNEICSARSVSVEKRECGGFCQHTTCSSCLVLSRPVCSQACAHTDHVCLQFLGGVCTAIWRHTEKQCATKTCRATMRAISCVWLLLVQMQQNNYAFVEELLQSDLVGLVRSDSKVLRQNVTTEEKMPTWYNLSHLVGCY</sequence>
<dbReference type="Pfam" id="PF00219">
    <property type="entry name" value="IGFBP"/>
    <property type="match status" value="1"/>
</dbReference>
<evidence type="ECO:0000313" key="6">
    <source>
        <dbReference type="EMBL" id="KAF4081374.1"/>
    </source>
</evidence>
<evidence type="ECO:0000256" key="2">
    <source>
        <dbReference type="ARBA" id="ARBA00022525"/>
    </source>
</evidence>
<dbReference type="GO" id="GO:0005520">
    <property type="term" value="F:insulin-like growth factor binding"/>
    <property type="evidence" value="ECO:0007669"/>
    <property type="project" value="InterPro"/>
</dbReference>
<gene>
    <name evidence="6" type="ORF">AMELA_G00160650</name>
</gene>
<reference evidence="6 7" key="1">
    <citation type="submission" date="2020-02" db="EMBL/GenBank/DDBJ databases">
        <title>A chromosome-scale genome assembly of the black bullhead catfish (Ameiurus melas).</title>
        <authorList>
            <person name="Wen M."/>
            <person name="Zham M."/>
            <person name="Cabau C."/>
            <person name="Klopp C."/>
            <person name="Donnadieu C."/>
            <person name="Roques C."/>
            <person name="Bouchez O."/>
            <person name="Lampietro C."/>
            <person name="Jouanno E."/>
            <person name="Herpin A."/>
            <person name="Louis A."/>
            <person name="Berthelot C."/>
            <person name="Parey E."/>
            <person name="Roest-Crollius H."/>
            <person name="Braasch I."/>
            <person name="Postlethwait J."/>
            <person name="Robinson-Rechavi M."/>
            <person name="Echchiki A."/>
            <person name="Begum T."/>
            <person name="Montfort J."/>
            <person name="Schartl M."/>
            <person name="Bobe J."/>
            <person name="Guiguen Y."/>
        </authorList>
    </citation>
    <scope>NUCLEOTIDE SEQUENCE [LARGE SCALE GENOMIC DNA]</scope>
    <source>
        <strain evidence="6">M_S1</strain>
        <tissue evidence="6">Blood</tissue>
    </source>
</reference>
<keyword evidence="3" id="KW-0732">Signal</keyword>
<dbReference type="PANTHER" id="PTHR14186:SF20">
    <property type="entry name" value="CYSTEINE-RICH MOTOR NEURON 1 PROTEIN-LIKE"/>
    <property type="match status" value="1"/>
</dbReference>
<dbReference type="SMART" id="SM00121">
    <property type="entry name" value="IB"/>
    <property type="match status" value="1"/>
</dbReference>
<organism evidence="6 7">
    <name type="scientific">Ameiurus melas</name>
    <name type="common">Black bullhead</name>
    <name type="synonym">Silurus melas</name>
    <dbReference type="NCBI Taxonomy" id="219545"/>
    <lineage>
        <taxon>Eukaryota</taxon>
        <taxon>Metazoa</taxon>
        <taxon>Chordata</taxon>
        <taxon>Craniata</taxon>
        <taxon>Vertebrata</taxon>
        <taxon>Euteleostomi</taxon>
        <taxon>Actinopterygii</taxon>
        <taxon>Neopterygii</taxon>
        <taxon>Teleostei</taxon>
        <taxon>Ostariophysi</taxon>
        <taxon>Siluriformes</taxon>
        <taxon>Ictaluridae</taxon>
        <taxon>Ameiurus</taxon>
    </lineage>
</organism>
<feature type="domain" description="IGFBP N-terminal" evidence="5">
    <location>
        <begin position="33"/>
        <end position="115"/>
    </location>
</feature>
<dbReference type="PANTHER" id="PTHR14186">
    <property type="entry name" value="INSULIN-LIKE GROWTH FACTOR BINDING PROTEIN-RELATED"/>
    <property type="match status" value="1"/>
</dbReference>
<dbReference type="GO" id="GO:0005576">
    <property type="term" value="C:extracellular region"/>
    <property type="evidence" value="ECO:0007669"/>
    <property type="project" value="UniProtKB-SubCell"/>
</dbReference>
<dbReference type="InterPro" id="IPR009030">
    <property type="entry name" value="Growth_fac_rcpt_cys_sf"/>
</dbReference>
<keyword evidence="2" id="KW-0964">Secreted</keyword>
<dbReference type="InterPro" id="IPR011390">
    <property type="entry name" value="IGFBP_rP_mac25"/>
</dbReference>
<dbReference type="AlphaFoldDB" id="A0A7J6AEK6"/>
<dbReference type="InterPro" id="IPR000867">
    <property type="entry name" value="IGFBP-like"/>
</dbReference>
<dbReference type="PROSITE" id="PS51323">
    <property type="entry name" value="IGFBP_N_2"/>
    <property type="match status" value="1"/>
</dbReference>
<dbReference type="GO" id="GO:0009966">
    <property type="term" value="P:regulation of signal transduction"/>
    <property type="evidence" value="ECO:0007669"/>
    <property type="project" value="TreeGrafter"/>
</dbReference>
<evidence type="ECO:0000256" key="1">
    <source>
        <dbReference type="ARBA" id="ARBA00004613"/>
    </source>
</evidence>
<keyword evidence="7" id="KW-1185">Reference proteome</keyword>
<name>A0A7J6AEK6_AMEME</name>
<evidence type="ECO:0000313" key="7">
    <source>
        <dbReference type="Proteomes" id="UP000593565"/>
    </source>
</evidence>
<keyword evidence="4" id="KW-1015">Disulfide bond</keyword>
<evidence type="ECO:0000256" key="3">
    <source>
        <dbReference type="ARBA" id="ARBA00022729"/>
    </source>
</evidence>
<dbReference type="SUPFAM" id="SSF57184">
    <property type="entry name" value="Growth factor receptor domain"/>
    <property type="match status" value="1"/>
</dbReference>